<dbReference type="InterPro" id="IPR036977">
    <property type="entry name" value="DNA_primase_Znf_CHC2"/>
</dbReference>
<dbReference type="Proteomes" id="UP000317930">
    <property type="component" value="Segment"/>
</dbReference>
<dbReference type="EMBL" id="MK798143">
    <property type="protein sequence ID" value="QDH45709.1"/>
    <property type="molecule type" value="Genomic_DNA"/>
</dbReference>
<gene>
    <name evidence="2" type="ORF">AAM37_gp38</name>
</gene>
<dbReference type="GO" id="GO:0003677">
    <property type="term" value="F:DNA binding"/>
    <property type="evidence" value="ECO:0007669"/>
    <property type="project" value="InterPro"/>
</dbReference>
<dbReference type="GO" id="GO:0008270">
    <property type="term" value="F:zinc ion binding"/>
    <property type="evidence" value="ECO:0007669"/>
    <property type="project" value="InterPro"/>
</dbReference>
<dbReference type="GO" id="GO:0006260">
    <property type="term" value="P:DNA replication"/>
    <property type="evidence" value="ECO:0007669"/>
    <property type="project" value="InterPro"/>
</dbReference>
<proteinExistence type="predicted"/>
<evidence type="ECO:0000313" key="2">
    <source>
        <dbReference type="EMBL" id="QDH45709.1"/>
    </source>
</evidence>
<name>A0A513ZYC2_9CAUD</name>
<keyword evidence="2" id="KW-0347">Helicase</keyword>
<feature type="domain" description="DNA primase/helicase Gp4 N-terminal Bacteriophage T7-like" evidence="1">
    <location>
        <begin position="34"/>
        <end position="77"/>
    </location>
</feature>
<dbReference type="GO" id="GO:0004386">
    <property type="term" value="F:helicase activity"/>
    <property type="evidence" value="ECO:0007669"/>
    <property type="project" value="UniProtKB-KW"/>
</dbReference>
<dbReference type="Pfam" id="PF08273">
    <property type="entry name" value="Zn_Ribbon_Prim"/>
    <property type="match status" value="1"/>
</dbReference>
<dbReference type="Gene3D" id="3.90.580.10">
    <property type="entry name" value="Zinc finger, CHC2-type domain"/>
    <property type="match status" value="1"/>
</dbReference>
<evidence type="ECO:0000313" key="3">
    <source>
        <dbReference type="Proteomes" id="UP000317930"/>
    </source>
</evidence>
<keyword evidence="2" id="KW-0547">Nucleotide-binding</keyword>
<sequence length="317" mass="34723">MIYEWKDIAPRMTGNWQNAIFALTGLNLNNYHPKKHYPCPICGGKDRFRFDDRKPKARSPDGSGGYFCNSCGSGDGMQLYQRISQLNFSDAVNELGKFIGGQPVEQRRAAVKAIESAPMMDYGKEMPEQEAAERLAGAVSYPACPVTRIEGISPASVLIRFRKGSVDPDLLDPSLWRWVNPVNRINSDGTRGRLCNVSTTNIDGISQFLAGDISYNAGTVIDGSEKIVICERLTDGWHVYHQTGVTVIVAYSPQNVDHIARVIGGRAAGIVARGEDIDTMIYAEENDLPVWAMVGKRVVGQTKASKVLDKKIGAVNG</sequence>
<keyword evidence="3" id="KW-1185">Reference proteome</keyword>
<protein>
    <submittedName>
        <fullName evidence="2">DNA primase/helicase</fullName>
    </submittedName>
</protein>
<dbReference type="SUPFAM" id="SSF57783">
    <property type="entry name" value="Zinc beta-ribbon"/>
    <property type="match status" value="1"/>
</dbReference>
<dbReference type="InterPro" id="IPR013237">
    <property type="entry name" value="Phage_T7_Gp4_N"/>
</dbReference>
<keyword evidence="2" id="KW-0378">Hydrolase</keyword>
<reference evidence="2 3" key="1">
    <citation type="submission" date="2019-04" db="EMBL/GenBank/DDBJ databases">
        <title>Complete genome sequence of Pantoea sp. infecting bacteriophage vB_PagM_AAM37.</title>
        <authorList>
            <person name="Truncaite L."/>
            <person name="Simoliuniene M."/>
            <person name="Zajanckauskaite A."/>
            <person name="Meskys R."/>
            <person name="Simoliunas E."/>
        </authorList>
    </citation>
    <scope>NUCLEOTIDE SEQUENCE [LARGE SCALE GENOMIC DNA]</scope>
    <source>
        <strain evidence="2">AAM37</strain>
    </source>
</reference>
<accession>A0A513ZYC2</accession>
<organism evidence="2 3">
    <name type="scientific">Pantoea phage vB_PagM_AAM37</name>
    <dbReference type="NCBI Taxonomy" id="2588093"/>
    <lineage>
        <taxon>Viruses</taxon>
        <taxon>Duplodnaviria</taxon>
        <taxon>Heunggongvirae</taxon>
        <taxon>Uroviricota</taxon>
        <taxon>Caudoviricetes</taxon>
        <taxon>Dibbivirus</taxon>
        <taxon>Dibbivirus AAM37</taxon>
    </lineage>
</organism>
<keyword evidence="2" id="KW-0067">ATP-binding</keyword>
<dbReference type="SMART" id="SM00778">
    <property type="entry name" value="Prim_Zn_Ribbon"/>
    <property type="match status" value="1"/>
</dbReference>
<evidence type="ECO:0000259" key="1">
    <source>
        <dbReference type="SMART" id="SM00778"/>
    </source>
</evidence>